<sequence length="117" mass="13781">MKFKEIQAILNDEHTLYTEIEGSYLAVNKQRGKYIVETNGVYTVHDLTTNDISQIDVEPIEIIGKLEVEDITEYTRDMIRYALSKQTYDKVPKPQFVFKKNTRTTYYWLSSQFNEKG</sequence>
<comment type="caution">
    <text evidence="1">The sequence shown here is derived from an EMBL/GenBank/DDBJ whole genome shotgun (WGS) entry which is preliminary data.</text>
</comment>
<proteinExistence type="predicted"/>
<evidence type="ECO:0000313" key="1">
    <source>
        <dbReference type="EMBL" id="MCQ9304947.1"/>
    </source>
</evidence>
<reference evidence="1" key="1">
    <citation type="submission" date="2022-07" db="EMBL/GenBank/DDBJ databases">
        <title>Bacterial species isolated from the porcine tonsil microbiota.</title>
        <authorList>
            <person name="Oliveira I.M.F."/>
        </authorList>
    </citation>
    <scope>NUCLEOTIDE SEQUENCE</scope>
    <source>
        <strain evidence="1">8QC2O2</strain>
    </source>
</reference>
<dbReference type="AlphaFoldDB" id="A0AAW5LHS5"/>
<name>A0AAW5LHS5_MAMSC</name>
<accession>A0AAW5LHS5</accession>
<dbReference type="EMBL" id="JANILD010000009">
    <property type="protein sequence ID" value="MCQ9304947.1"/>
    <property type="molecule type" value="Genomic_DNA"/>
</dbReference>
<evidence type="ECO:0000313" key="2">
    <source>
        <dbReference type="Proteomes" id="UP001204068"/>
    </source>
</evidence>
<protein>
    <submittedName>
        <fullName evidence="1">Uncharacterized protein</fullName>
    </submittedName>
</protein>
<dbReference type="Proteomes" id="UP001204068">
    <property type="component" value="Unassembled WGS sequence"/>
</dbReference>
<organism evidence="1 2">
    <name type="scientific">Mammaliicoccus sciuri</name>
    <name type="common">Staphylococcus sciuri</name>
    <dbReference type="NCBI Taxonomy" id="1296"/>
    <lineage>
        <taxon>Bacteria</taxon>
        <taxon>Bacillati</taxon>
        <taxon>Bacillota</taxon>
        <taxon>Bacilli</taxon>
        <taxon>Bacillales</taxon>
        <taxon>Staphylococcaceae</taxon>
        <taxon>Mammaliicoccus</taxon>
    </lineage>
</organism>
<dbReference type="RefSeq" id="WP_257099601.1">
    <property type="nucleotide sequence ID" value="NZ_JANILD010000009.1"/>
</dbReference>
<gene>
    <name evidence="1" type="ORF">NQ032_15155</name>
</gene>